<accession>A0A9R1VRY1</accession>
<keyword evidence="1" id="KW-0472">Membrane</keyword>
<dbReference type="Proteomes" id="UP000235145">
    <property type="component" value="Unassembled WGS sequence"/>
</dbReference>
<organism evidence="2 3">
    <name type="scientific">Lactuca sativa</name>
    <name type="common">Garden lettuce</name>
    <dbReference type="NCBI Taxonomy" id="4236"/>
    <lineage>
        <taxon>Eukaryota</taxon>
        <taxon>Viridiplantae</taxon>
        <taxon>Streptophyta</taxon>
        <taxon>Embryophyta</taxon>
        <taxon>Tracheophyta</taxon>
        <taxon>Spermatophyta</taxon>
        <taxon>Magnoliopsida</taxon>
        <taxon>eudicotyledons</taxon>
        <taxon>Gunneridae</taxon>
        <taxon>Pentapetalae</taxon>
        <taxon>asterids</taxon>
        <taxon>campanulids</taxon>
        <taxon>Asterales</taxon>
        <taxon>Asteraceae</taxon>
        <taxon>Cichorioideae</taxon>
        <taxon>Cichorieae</taxon>
        <taxon>Lactucinae</taxon>
        <taxon>Lactuca</taxon>
    </lineage>
</organism>
<protein>
    <submittedName>
        <fullName evidence="2">Uncharacterized protein</fullName>
    </submittedName>
</protein>
<dbReference type="EMBL" id="NBSK02000004">
    <property type="protein sequence ID" value="KAJ0211430.1"/>
    <property type="molecule type" value="Genomic_DNA"/>
</dbReference>
<gene>
    <name evidence="2" type="ORF">LSAT_V11C400160850</name>
</gene>
<comment type="caution">
    <text evidence="2">The sequence shown here is derived from an EMBL/GenBank/DDBJ whole genome shotgun (WGS) entry which is preliminary data.</text>
</comment>
<name>A0A9R1VRY1_LACSA</name>
<evidence type="ECO:0000256" key="1">
    <source>
        <dbReference type="SAM" id="Phobius"/>
    </source>
</evidence>
<keyword evidence="1" id="KW-1133">Transmembrane helix</keyword>
<sequence length="100" mass="11239">MYIMKRLDQSITLTSPKNIFLPYINLKPSSANGPFPSPSAAAFLLQDLSQPFRRSPGTHLLQRPSLYFSFLVIFVSCINIIHIAAIAIWFCPQAHGEQHP</sequence>
<proteinExistence type="predicted"/>
<keyword evidence="1" id="KW-0812">Transmembrane</keyword>
<dbReference type="AlphaFoldDB" id="A0A9R1VRY1"/>
<reference evidence="2 3" key="1">
    <citation type="journal article" date="2017" name="Nat. Commun.">
        <title>Genome assembly with in vitro proximity ligation data and whole-genome triplication in lettuce.</title>
        <authorList>
            <person name="Reyes-Chin-Wo S."/>
            <person name="Wang Z."/>
            <person name="Yang X."/>
            <person name="Kozik A."/>
            <person name="Arikit S."/>
            <person name="Song C."/>
            <person name="Xia L."/>
            <person name="Froenicke L."/>
            <person name="Lavelle D.O."/>
            <person name="Truco M.J."/>
            <person name="Xia R."/>
            <person name="Zhu S."/>
            <person name="Xu C."/>
            <person name="Xu H."/>
            <person name="Xu X."/>
            <person name="Cox K."/>
            <person name="Korf I."/>
            <person name="Meyers B.C."/>
            <person name="Michelmore R.W."/>
        </authorList>
    </citation>
    <scope>NUCLEOTIDE SEQUENCE [LARGE SCALE GENOMIC DNA]</scope>
    <source>
        <strain evidence="3">cv. Salinas</strain>
        <tissue evidence="2">Seedlings</tissue>
    </source>
</reference>
<evidence type="ECO:0000313" key="3">
    <source>
        <dbReference type="Proteomes" id="UP000235145"/>
    </source>
</evidence>
<evidence type="ECO:0000313" key="2">
    <source>
        <dbReference type="EMBL" id="KAJ0211430.1"/>
    </source>
</evidence>
<feature type="transmembrane region" description="Helical" evidence="1">
    <location>
        <begin position="66"/>
        <end position="90"/>
    </location>
</feature>
<keyword evidence="3" id="KW-1185">Reference proteome</keyword>